<evidence type="ECO:0000313" key="2">
    <source>
        <dbReference type="EMBL" id="GJE99386.1"/>
    </source>
</evidence>
<sequence>MANDSSTSSWVCGNRGVSPNSTVAVPPAAGSKTGSSPTIAAPALVDVRRGTSLHQRTSRPDYGNAETAMTFTSPPLRLLSYRRGTKAPIVDGAADASTTSRPPRTIPPSTSCRLSPQSMHLGPFLRLLRSVNPAIDT</sequence>
<dbReference type="Proteomes" id="UP000703269">
    <property type="component" value="Unassembled WGS sequence"/>
</dbReference>
<feature type="region of interest" description="Disordered" evidence="1">
    <location>
        <begin position="90"/>
        <end position="117"/>
    </location>
</feature>
<keyword evidence="3" id="KW-1185">Reference proteome</keyword>
<dbReference type="AlphaFoldDB" id="A0A9P3LLB5"/>
<reference evidence="2 3" key="1">
    <citation type="submission" date="2021-08" db="EMBL/GenBank/DDBJ databases">
        <title>Draft Genome Sequence of Phanerochaete sordida strain YK-624.</title>
        <authorList>
            <person name="Mori T."/>
            <person name="Dohra H."/>
            <person name="Suzuki T."/>
            <person name="Kawagishi H."/>
            <person name="Hirai H."/>
        </authorList>
    </citation>
    <scope>NUCLEOTIDE SEQUENCE [LARGE SCALE GENOMIC DNA]</scope>
    <source>
        <strain evidence="2 3">YK-624</strain>
    </source>
</reference>
<accession>A0A9P3LLB5</accession>
<gene>
    <name evidence="2" type="ORF">PsYK624_156400</name>
</gene>
<organism evidence="2 3">
    <name type="scientific">Phanerochaete sordida</name>
    <dbReference type="NCBI Taxonomy" id="48140"/>
    <lineage>
        <taxon>Eukaryota</taxon>
        <taxon>Fungi</taxon>
        <taxon>Dikarya</taxon>
        <taxon>Basidiomycota</taxon>
        <taxon>Agaricomycotina</taxon>
        <taxon>Agaricomycetes</taxon>
        <taxon>Polyporales</taxon>
        <taxon>Phanerochaetaceae</taxon>
        <taxon>Phanerochaete</taxon>
    </lineage>
</organism>
<feature type="compositionally biased region" description="Low complexity" evidence="1">
    <location>
        <begin position="97"/>
        <end position="111"/>
    </location>
</feature>
<proteinExistence type="predicted"/>
<evidence type="ECO:0000256" key="1">
    <source>
        <dbReference type="SAM" id="MobiDB-lite"/>
    </source>
</evidence>
<protein>
    <submittedName>
        <fullName evidence="2">Uncharacterized protein</fullName>
    </submittedName>
</protein>
<comment type="caution">
    <text evidence="2">The sequence shown here is derived from an EMBL/GenBank/DDBJ whole genome shotgun (WGS) entry which is preliminary data.</text>
</comment>
<name>A0A9P3LLB5_9APHY</name>
<feature type="compositionally biased region" description="Polar residues" evidence="1">
    <location>
        <begin position="1"/>
        <end position="23"/>
    </location>
</feature>
<evidence type="ECO:0000313" key="3">
    <source>
        <dbReference type="Proteomes" id="UP000703269"/>
    </source>
</evidence>
<dbReference type="EMBL" id="BPQB01000108">
    <property type="protein sequence ID" value="GJE99386.1"/>
    <property type="molecule type" value="Genomic_DNA"/>
</dbReference>
<feature type="region of interest" description="Disordered" evidence="1">
    <location>
        <begin position="1"/>
        <end position="69"/>
    </location>
</feature>